<keyword evidence="4 5" id="KW-0472">Membrane</keyword>
<reference evidence="8" key="1">
    <citation type="journal article" date="2019" name="Int. J. Syst. Evol. Microbiol.">
        <title>The Global Catalogue of Microorganisms (GCM) 10K type strain sequencing project: providing services to taxonomists for standard genome sequencing and annotation.</title>
        <authorList>
            <consortium name="The Broad Institute Genomics Platform"/>
            <consortium name="The Broad Institute Genome Sequencing Center for Infectious Disease"/>
            <person name="Wu L."/>
            <person name="Ma J."/>
        </authorList>
    </citation>
    <scope>NUCLEOTIDE SEQUENCE [LARGE SCALE GENOMIC DNA]</scope>
    <source>
        <strain evidence="8">CCUG 59778</strain>
    </source>
</reference>
<feature type="transmembrane region" description="Helical" evidence="5">
    <location>
        <begin position="88"/>
        <end position="105"/>
    </location>
</feature>
<keyword evidence="2 5" id="KW-0812">Transmembrane</keyword>
<name>A0ABW0ERI4_9PSEU</name>
<dbReference type="Pfam" id="PF01040">
    <property type="entry name" value="UbiA"/>
    <property type="match status" value="1"/>
</dbReference>
<keyword evidence="3 5" id="KW-1133">Transmembrane helix</keyword>
<feature type="chain" id="PRO_5047146537" evidence="6">
    <location>
        <begin position="21"/>
        <end position="263"/>
    </location>
</feature>
<sequence>MQQAVRTGAALLLACHPAPALTVAALAGGLAFALGGSAAVAAGLCAAVFLGQLSVGWLNDLLDADRDAAVGRTDKPVADGRVSRRTTAIGIAVAAPAAVAATALFGPRALIAHSVALISAWAYDLGVKATAFSVVPYTVSFALLPVIAGPAPGWLIVAGALLGSAAHFANALPDIDDDLATGVRGLPHRLGRQATTAVAAVLLVGAGVVVAFGPPGPPPAVALVGVVAGLAALGVGLAVGGRGPFTALLVVALADVVLAAHAL</sequence>
<comment type="subcellular location">
    <subcellularLocation>
        <location evidence="1">Membrane</location>
        <topology evidence="1">Multi-pass membrane protein</topology>
    </subcellularLocation>
</comment>
<evidence type="ECO:0000256" key="5">
    <source>
        <dbReference type="SAM" id="Phobius"/>
    </source>
</evidence>
<feature type="transmembrane region" description="Helical" evidence="5">
    <location>
        <begin position="193"/>
        <end position="213"/>
    </location>
</feature>
<dbReference type="RefSeq" id="WP_378248519.1">
    <property type="nucleotide sequence ID" value="NZ_JBHSKF010000007.1"/>
</dbReference>
<dbReference type="InterPro" id="IPR044878">
    <property type="entry name" value="UbiA_sf"/>
</dbReference>
<accession>A0ABW0ERI4</accession>
<evidence type="ECO:0000313" key="8">
    <source>
        <dbReference type="Proteomes" id="UP001596157"/>
    </source>
</evidence>
<feature type="transmembrane region" description="Helical" evidence="5">
    <location>
        <begin position="154"/>
        <end position="173"/>
    </location>
</feature>
<evidence type="ECO:0000313" key="7">
    <source>
        <dbReference type="EMBL" id="MFC5288674.1"/>
    </source>
</evidence>
<comment type="caution">
    <text evidence="7">The sequence shown here is derived from an EMBL/GenBank/DDBJ whole genome shotgun (WGS) entry which is preliminary data.</text>
</comment>
<keyword evidence="6" id="KW-0732">Signal</keyword>
<evidence type="ECO:0000256" key="3">
    <source>
        <dbReference type="ARBA" id="ARBA00022989"/>
    </source>
</evidence>
<dbReference type="InterPro" id="IPR000537">
    <property type="entry name" value="UbiA_prenyltransferase"/>
</dbReference>
<feature type="signal peptide" evidence="6">
    <location>
        <begin position="1"/>
        <end position="20"/>
    </location>
</feature>
<gene>
    <name evidence="7" type="ORF">ACFPM7_16560</name>
</gene>
<dbReference type="Gene3D" id="1.10.357.140">
    <property type="entry name" value="UbiA prenyltransferase"/>
    <property type="match status" value="1"/>
</dbReference>
<feature type="transmembrane region" description="Helical" evidence="5">
    <location>
        <begin position="30"/>
        <end position="50"/>
    </location>
</feature>
<feature type="transmembrane region" description="Helical" evidence="5">
    <location>
        <begin position="220"/>
        <end position="239"/>
    </location>
</feature>
<evidence type="ECO:0000256" key="2">
    <source>
        <dbReference type="ARBA" id="ARBA00022692"/>
    </source>
</evidence>
<evidence type="ECO:0000256" key="1">
    <source>
        <dbReference type="ARBA" id="ARBA00004141"/>
    </source>
</evidence>
<dbReference type="Proteomes" id="UP001596157">
    <property type="component" value="Unassembled WGS sequence"/>
</dbReference>
<evidence type="ECO:0000256" key="6">
    <source>
        <dbReference type="SAM" id="SignalP"/>
    </source>
</evidence>
<dbReference type="EMBL" id="JBHSKF010000007">
    <property type="protein sequence ID" value="MFC5288674.1"/>
    <property type="molecule type" value="Genomic_DNA"/>
</dbReference>
<keyword evidence="8" id="KW-1185">Reference proteome</keyword>
<protein>
    <submittedName>
        <fullName evidence="7">UbiA family prenyltransferase</fullName>
    </submittedName>
</protein>
<organism evidence="7 8">
    <name type="scientific">Actinokineospora guangxiensis</name>
    <dbReference type="NCBI Taxonomy" id="1490288"/>
    <lineage>
        <taxon>Bacteria</taxon>
        <taxon>Bacillati</taxon>
        <taxon>Actinomycetota</taxon>
        <taxon>Actinomycetes</taxon>
        <taxon>Pseudonocardiales</taxon>
        <taxon>Pseudonocardiaceae</taxon>
        <taxon>Actinokineospora</taxon>
    </lineage>
</organism>
<proteinExistence type="predicted"/>
<feature type="transmembrane region" description="Helical" evidence="5">
    <location>
        <begin position="125"/>
        <end position="147"/>
    </location>
</feature>
<evidence type="ECO:0000256" key="4">
    <source>
        <dbReference type="ARBA" id="ARBA00023136"/>
    </source>
</evidence>